<evidence type="ECO:0000313" key="2">
    <source>
        <dbReference type="Proteomes" id="UP000433050"/>
    </source>
</evidence>
<gene>
    <name evidence="1" type="ORF">STARVERO_04395</name>
</gene>
<name>A0A5S9R5S2_9HYPH</name>
<keyword evidence="2" id="KW-1185">Reference proteome</keyword>
<dbReference type="AlphaFoldDB" id="A0A5S9R5S2"/>
<organism evidence="1 2">
    <name type="scientific">Starkeya nomas</name>
    <dbReference type="NCBI Taxonomy" id="2666134"/>
    <lineage>
        <taxon>Bacteria</taxon>
        <taxon>Pseudomonadati</taxon>
        <taxon>Pseudomonadota</taxon>
        <taxon>Alphaproteobacteria</taxon>
        <taxon>Hyphomicrobiales</taxon>
        <taxon>Xanthobacteraceae</taxon>
        <taxon>Starkeya</taxon>
    </lineage>
</organism>
<sequence length="73" mass="8038">MSKRAKKPTSVQLRILRNRAAGLPADYGRPFTRSHAAGWGSSEFSCRRAGWLDRESNLTPEGRTILETHGGAV</sequence>
<reference evidence="1 2" key="1">
    <citation type="submission" date="2019-12" db="EMBL/GenBank/DDBJ databases">
        <authorList>
            <person name="Reyes-Prieto M."/>
        </authorList>
    </citation>
    <scope>NUCLEOTIDE SEQUENCE [LARGE SCALE GENOMIC DNA]</scope>
    <source>
        <strain evidence="1">HF14-78462</strain>
    </source>
</reference>
<dbReference type="Proteomes" id="UP000433050">
    <property type="component" value="Unassembled WGS sequence"/>
</dbReference>
<evidence type="ECO:0000313" key="1">
    <source>
        <dbReference type="EMBL" id="CAA0128976.1"/>
    </source>
</evidence>
<protein>
    <submittedName>
        <fullName evidence="1">Uncharacterized protein</fullName>
    </submittedName>
</protein>
<accession>A0A5S9R5S2</accession>
<dbReference type="EMBL" id="CACSAS010000017">
    <property type="protein sequence ID" value="CAA0128976.1"/>
    <property type="molecule type" value="Genomic_DNA"/>
</dbReference>
<proteinExistence type="predicted"/>